<protein>
    <recommendedName>
        <fullName evidence="4">Ycf33 protein</fullName>
    </recommendedName>
</protein>
<keyword evidence="1" id="KW-0812">Transmembrane</keyword>
<evidence type="ECO:0000313" key="3">
    <source>
        <dbReference type="Proteomes" id="UP000217895"/>
    </source>
</evidence>
<evidence type="ECO:0000256" key="1">
    <source>
        <dbReference type="SAM" id="Phobius"/>
    </source>
</evidence>
<dbReference type="Proteomes" id="UP000217895">
    <property type="component" value="Chromosome"/>
</dbReference>
<feature type="transmembrane region" description="Helical" evidence="1">
    <location>
        <begin position="12"/>
        <end position="35"/>
    </location>
</feature>
<dbReference type="InterPro" id="IPR008470">
    <property type="entry name" value="Uncharacterised_Ycf33"/>
</dbReference>
<sequence>MMQDLWNTVSKYPRFIFGVIFGVILNVLAPFAPLFKRPVTAIATVGILLASFAFLSFTLRAMLGLNPV</sequence>
<dbReference type="AlphaFoldDB" id="A0A1Z4JM83"/>
<name>A0A1Z4JM83_LEPBY</name>
<reference evidence="2 3" key="1">
    <citation type="submission" date="2017-06" db="EMBL/GenBank/DDBJ databases">
        <title>Genome sequencing of cyanobaciteial culture collection at National Institute for Environmental Studies (NIES).</title>
        <authorList>
            <person name="Hirose Y."/>
            <person name="Shimura Y."/>
            <person name="Fujisawa T."/>
            <person name="Nakamura Y."/>
            <person name="Kawachi M."/>
        </authorList>
    </citation>
    <scope>NUCLEOTIDE SEQUENCE [LARGE SCALE GENOMIC DNA]</scope>
    <source>
        <strain evidence="2 3">NIES-2135</strain>
    </source>
</reference>
<feature type="transmembrane region" description="Helical" evidence="1">
    <location>
        <begin position="41"/>
        <end position="63"/>
    </location>
</feature>
<keyword evidence="3" id="KW-1185">Reference proteome</keyword>
<dbReference type="Pfam" id="PF05421">
    <property type="entry name" value="DUF751"/>
    <property type="match status" value="1"/>
</dbReference>
<proteinExistence type="predicted"/>
<keyword evidence="1" id="KW-1133">Transmembrane helix</keyword>
<keyword evidence="1" id="KW-0472">Membrane</keyword>
<gene>
    <name evidence="2" type="ORF">NIES2135_46540</name>
</gene>
<dbReference type="EMBL" id="AP018203">
    <property type="protein sequence ID" value="BAY57783.1"/>
    <property type="molecule type" value="Genomic_DNA"/>
</dbReference>
<organism evidence="2 3">
    <name type="scientific">Leptolyngbya boryana NIES-2135</name>
    <dbReference type="NCBI Taxonomy" id="1973484"/>
    <lineage>
        <taxon>Bacteria</taxon>
        <taxon>Bacillati</taxon>
        <taxon>Cyanobacteriota</taxon>
        <taxon>Cyanophyceae</taxon>
        <taxon>Leptolyngbyales</taxon>
        <taxon>Leptolyngbyaceae</taxon>
        <taxon>Leptolyngbya group</taxon>
        <taxon>Leptolyngbya</taxon>
    </lineage>
</organism>
<evidence type="ECO:0000313" key="2">
    <source>
        <dbReference type="EMBL" id="BAY57783.1"/>
    </source>
</evidence>
<evidence type="ECO:0008006" key="4">
    <source>
        <dbReference type="Google" id="ProtNLM"/>
    </source>
</evidence>
<accession>A0A1Z4JM83</accession>